<dbReference type="EMBL" id="BSBI01000001">
    <property type="protein sequence ID" value="GLF93406.1"/>
    <property type="molecule type" value="Genomic_DNA"/>
</dbReference>
<reference evidence="2 3" key="1">
    <citation type="submission" date="2022-10" db="EMBL/GenBank/DDBJ databases">
        <title>Draft genome sequence of Streptomyces sp. YSPA8.</title>
        <authorList>
            <person name="Moriuchi R."/>
            <person name="Dohra H."/>
            <person name="Yamamura H."/>
            <person name="Kodani S."/>
        </authorList>
    </citation>
    <scope>NUCLEOTIDE SEQUENCE [LARGE SCALE GENOMIC DNA]</scope>
    <source>
        <strain evidence="2 3">YSPA8</strain>
    </source>
</reference>
<protein>
    <submittedName>
        <fullName evidence="2">SMI1/KNR4 family protein</fullName>
    </submittedName>
</protein>
<comment type="caution">
    <text evidence="2">The sequence shown here is derived from an EMBL/GenBank/DDBJ whole genome shotgun (WGS) entry which is preliminary data.</text>
</comment>
<dbReference type="SMART" id="SM00860">
    <property type="entry name" value="SMI1_KNR4"/>
    <property type="match status" value="1"/>
</dbReference>
<evidence type="ECO:0000313" key="3">
    <source>
        <dbReference type="Proteomes" id="UP001291653"/>
    </source>
</evidence>
<accession>A0ABQ5NSP9</accession>
<dbReference type="RefSeq" id="WP_323445481.1">
    <property type="nucleotide sequence ID" value="NZ_BSBI01000001.1"/>
</dbReference>
<dbReference type="Pfam" id="PF09346">
    <property type="entry name" value="SMI1_KNR4"/>
    <property type="match status" value="1"/>
</dbReference>
<evidence type="ECO:0000313" key="2">
    <source>
        <dbReference type="EMBL" id="GLF93406.1"/>
    </source>
</evidence>
<sequence>MSDQLWAGIRERVAALGALEPAGKVFGAAGHGWTLADPLSKDEVTGLEEQLGVVLPEEYRTFLTRVGAGGAGPAYGLFPVRHTEGRWSWDGDSADLTDLSLLARPFPGAHPAADAVDALRAQCPDEDDFAGVEDFETAYEAWEERWADVFLDPARTAGAVVICDLGCALREWLVVSGPHRGTVWSDPRADDADLEPLLDREGHPLTFHRWYTRWLEEAESTTRGTAPDPAA</sequence>
<dbReference type="SUPFAM" id="SSF160631">
    <property type="entry name" value="SMI1/KNR4-like"/>
    <property type="match status" value="1"/>
</dbReference>
<dbReference type="Proteomes" id="UP001291653">
    <property type="component" value="Unassembled WGS sequence"/>
</dbReference>
<evidence type="ECO:0000259" key="1">
    <source>
        <dbReference type="SMART" id="SM00860"/>
    </source>
</evidence>
<dbReference type="InterPro" id="IPR037883">
    <property type="entry name" value="Knr4/Smi1-like_sf"/>
</dbReference>
<name>A0ABQ5NSP9_9ACTN</name>
<gene>
    <name evidence="2" type="ORF">SYYSPA8_03935</name>
</gene>
<dbReference type="InterPro" id="IPR018958">
    <property type="entry name" value="Knr4/Smi1-like_dom"/>
</dbReference>
<proteinExistence type="predicted"/>
<organism evidence="2 3">
    <name type="scientific">Streptomyces yaizuensis</name>
    <dbReference type="NCBI Taxonomy" id="2989713"/>
    <lineage>
        <taxon>Bacteria</taxon>
        <taxon>Bacillati</taxon>
        <taxon>Actinomycetota</taxon>
        <taxon>Actinomycetes</taxon>
        <taxon>Kitasatosporales</taxon>
        <taxon>Streptomycetaceae</taxon>
        <taxon>Streptomyces</taxon>
    </lineage>
</organism>
<feature type="domain" description="Knr4/Smi1-like" evidence="1">
    <location>
        <begin position="38"/>
        <end position="217"/>
    </location>
</feature>
<keyword evidence="3" id="KW-1185">Reference proteome</keyword>
<dbReference type="Gene3D" id="3.40.1580.10">
    <property type="entry name" value="SMI1/KNR4-like"/>
    <property type="match status" value="1"/>
</dbReference>